<sequence length="72" mass="7945">MNRRDLDKLARRLDVDVHLLEVHEPSGVVLVLDDGTDPHRAYRLQVAAAQQITLPRHVEAGSKNPTRQGGAA</sequence>
<evidence type="ECO:0000313" key="2">
    <source>
        <dbReference type="Proteomes" id="UP001566476"/>
    </source>
</evidence>
<dbReference type="RefSeq" id="WP_370716832.1">
    <property type="nucleotide sequence ID" value="NZ_JBGGTQ010000001.1"/>
</dbReference>
<gene>
    <name evidence="1" type="ORF">AB2L28_00865</name>
</gene>
<accession>A0ABV4HWJ1</accession>
<protein>
    <submittedName>
        <fullName evidence="1">Uncharacterized protein</fullName>
    </submittedName>
</protein>
<dbReference type="Proteomes" id="UP001566476">
    <property type="component" value="Unassembled WGS sequence"/>
</dbReference>
<dbReference type="EMBL" id="JBGGTQ010000001">
    <property type="protein sequence ID" value="MEZ0490787.1"/>
    <property type="molecule type" value="Genomic_DNA"/>
</dbReference>
<name>A0ABV4HWJ1_9ACTN</name>
<evidence type="ECO:0000313" key="1">
    <source>
        <dbReference type="EMBL" id="MEZ0490787.1"/>
    </source>
</evidence>
<organism evidence="1 2">
    <name type="scientific">Kineococcus mangrovi</name>
    <dbReference type="NCBI Taxonomy" id="1660183"/>
    <lineage>
        <taxon>Bacteria</taxon>
        <taxon>Bacillati</taxon>
        <taxon>Actinomycetota</taxon>
        <taxon>Actinomycetes</taxon>
        <taxon>Kineosporiales</taxon>
        <taxon>Kineosporiaceae</taxon>
        <taxon>Kineococcus</taxon>
    </lineage>
</organism>
<comment type="caution">
    <text evidence="1">The sequence shown here is derived from an EMBL/GenBank/DDBJ whole genome shotgun (WGS) entry which is preliminary data.</text>
</comment>
<proteinExistence type="predicted"/>
<keyword evidence="2" id="KW-1185">Reference proteome</keyword>
<reference evidence="1 2" key="1">
    <citation type="submission" date="2024-07" db="EMBL/GenBank/DDBJ databases">
        <authorList>
            <person name="Thanompreechachai J."/>
            <person name="Duangmal K."/>
        </authorList>
    </citation>
    <scope>NUCLEOTIDE SEQUENCE [LARGE SCALE GENOMIC DNA]</scope>
    <source>
        <strain evidence="1 2">TBRC 1896</strain>
    </source>
</reference>